<dbReference type="AlphaFoldDB" id="A0A8J6F957"/>
<dbReference type="FunFam" id="2.60.40.10:FF:004904">
    <property type="match status" value="1"/>
</dbReference>
<dbReference type="InterPro" id="IPR036179">
    <property type="entry name" value="Ig-like_dom_sf"/>
</dbReference>
<evidence type="ECO:0000256" key="11">
    <source>
        <dbReference type="ARBA" id="ARBA00023288"/>
    </source>
</evidence>
<keyword evidence="7" id="KW-0472">Membrane</keyword>
<evidence type="ECO:0000256" key="8">
    <source>
        <dbReference type="ARBA" id="ARBA00023157"/>
    </source>
</evidence>
<evidence type="ECO:0000256" key="14">
    <source>
        <dbReference type="SAM" id="SignalP"/>
    </source>
</evidence>
<dbReference type="GO" id="GO:0009897">
    <property type="term" value="C:external side of plasma membrane"/>
    <property type="evidence" value="ECO:0007669"/>
    <property type="project" value="TreeGrafter"/>
</dbReference>
<dbReference type="SUPFAM" id="SSF48726">
    <property type="entry name" value="Immunoglobulin"/>
    <property type="match status" value="1"/>
</dbReference>
<evidence type="ECO:0000256" key="7">
    <source>
        <dbReference type="ARBA" id="ARBA00023136"/>
    </source>
</evidence>
<evidence type="ECO:0000313" key="17">
    <source>
        <dbReference type="Proteomes" id="UP000770717"/>
    </source>
</evidence>
<sequence>MNYLLPMVTIAAVLQACGAQKITRFTSCLMGRGPTLRLDCRYMNVTNNQLRYEFKLKRRKEPEIILSTINLNHFNDKYHNRASVHTERGLVQLHIERYNASDLGQYSCTVNIPQDLTINQTVTINVTRERLERCAGVALNTSWPLVLLLFMPLLQAGGFF</sequence>
<dbReference type="GO" id="GO:0030425">
    <property type="term" value="C:dendrite"/>
    <property type="evidence" value="ECO:0007669"/>
    <property type="project" value="TreeGrafter"/>
</dbReference>
<evidence type="ECO:0000256" key="12">
    <source>
        <dbReference type="ARBA" id="ARBA00023319"/>
    </source>
</evidence>
<keyword evidence="17" id="KW-1185">Reference proteome</keyword>
<protein>
    <recommendedName>
        <fullName evidence="3">Thy-1 membrane glycoprotein</fullName>
    </recommendedName>
    <alternativeName>
        <fullName evidence="13">Thy-1 antigen</fullName>
    </alternativeName>
</protein>
<evidence type="ECO:0000256" key="1">
    <source>
        <dbReference type="ARBA" id="ARBA00003467"/>
    </source>
</evidence>
<feature type="domain" description="Immunoglobulin V-set" evidence="15">
    <location>
        <begin position="32"/>
        <end position="126"/>
    </location>
</feature>
<evidence type="ECO:0000256" key="13">
    <source>
        <dbReference type="ARBA" id="ARBA00032696"/>
    </source>
</evidence>
<feature type="chain" id="PRO_5035220837" description="Thy-1 membrane glycoprotein" evidence="14">
    <location>
        <begin position="20"/>
        <end position="160"/>
    </location>
</feature>
<reference evidence="16" key="1">
    <citation type="thesis" date="2020" institute="ProQuest LLC" country="789 East Eisenhower Parkway, Ann Arbor, MI, USA">
        <title>Comparative Genomics and Chromosome Evolution.</title>
        <authorList>
            <person name="Mudd A.B."/>
        </authorList>
    </citation>
    <scope>NUCLEOTIDE SEQUENCE</scope>
    <source>
        <strain evidence="16">HN-11 Male</strain>
        <tissue evidence="16">Kidney and liver</tissue>
    </source>
</reference>
<evidence type="ECO:0000256" key="3">
    <source>
        <dbReference type="ARBA" id="ARBA00019731"/>
    </source>
</evidence>
<evidence type="ECO:0000256" key="10">
    <source>
        <dbReference type="ARBA" id="ARBA00023283"/>
    </source>
</evidence>
<keyword evidence="12" id="KW-0393">Immunoglobulin domain</keyword>
<evidence type="ECO:0000313" key="16">
    <source>
        <dbReference type="EMBL" id="KAG9482565.1"/>
    </source>
</evidence>
<dbReference type="EMBL" id="WNTK01000006">
    <property type="protein sequence ID" value="KAG9482565.1"/>
    <property type="molecule type" value="Genomic_DNA"/>
</dbReference>
<dbReference type="GO" id="GO:0005925">
    <property type="term" value="C:focal adhesion"/>
    <property type="evidence" value="ECO:0007669"/>
    <property type="project" value="TreeGrafter"/>
</dbReference>
<gene>
    <name evidence="16" type="ORF">GDO78_011311</name>
</gene>
<comment type="subcellular location">
    <subcellularLocation>
        <location evidence="2">Cell membrane</location>
        <topology evidence="2">Lipid-anchor</topology>
        <topology evidence="2">GPI-anchor</topology>
    </subcellularLocation>
</comment>
<keyword evidence="4" id="KW-1003">Cell membrane</keyword>
<evidence type="ECO:0000256" key="5">
    <source>
        <dbReference type="ARBA" id="ARBA00022622"/>
    </source>
</evidence>
<keyword evidence="11" id="KW-0449">Lipoprotein</keyword>
<evidence type="ECO:0000256" key="4">
    <source>
        <dbReference type="ARBA" id="ARBA00022475"/>
    </source>
</evidence>
<evidence type="ECO:0000256" key="6">
    <source>
        <dbReference type="ARBA" id="ARBA00022729"/>
    </source>
</evidence>
<keyword evidence="8" id="KW-1015">Disulfide bond</keyword>
<dbReference type="GO" id="GO:0051894">
    <property type="term" value="P:positive regulation of focal adhesion assembly"/>
    <property type="evidence" value="ECO:0007669"/>
    <property type="project" value="TreeGrafter"/>
</dbReference>
<dbReference type="Pfam" id="PF07686">
    <property type="entry name" value="V-set"/>
    <property type="match status" value="1"/>
</dbReference>
<keyword evidence="6 14" id="KW-0732">Signal</keyword>
<keyword evidence="5" id="KW-0336">GPI-anchor</keyword>
<comment type="caution">
    <text evidence="16">The sequence shown here is derived from an EMBL/GenBank/DDBJ whole genome shotgun (WGS) entry which is preliminary data.</text>
</comment>
<accession>A0A8J6F957</accession>
<dbReference type="Gene3D" id="2.60.40.10">
    <property type="entry name" value="Immunoglobulins"/>
    <property type="match status" value="1"/>
</dbReference>
<dbReference type="OrthoDB" id="8396829at2759"/>
<dbReference type="GO" id="GO:0030334">
    <property type="term" value="P:regulation of cell migration"/>
    <property type="evidence" value="ECO:0007669"/>
    <property type="project" value="InterPro"/>
</dbReference>
<dbReference type="PANTHER" id="PTHR19226:SF2">
    <property type="entry name" value="THY-1 MEMBRANE GLYCOPROTEIN"/>
    <property type="match status" value="1"/>
</dbReference>
<dbReference type="GO" id="GO:0045121">
    <property type="term" value="C:membrane raft"/>
    <property type="evidence" value="ECO:0007669"/>
    <property type="project" value="TreeGrafter"/>
</dbReference>
<dbReference type="InterPro" id="IPR013106">
    <property type="entry name" value="Ig_V-set"/>
</dbReference>
<feature type="signal peptide" evidence="14">
    <location>
        <begin position="1"/>
        <end position="19"/>
    </location>
</feature>
<dbReference type="InterPro" id="IPR013783">
    <property type="entry name" value="Ig-like_fold"/>
</dbReference>
<name>A0A8J6F957_ELECQ</name>
<organism evidence="16 17">
    <name type="scientific">Eleutherodactylus coqui</name>
    <name type="common">Puerto Rican coqui</name>
    <dbReference type="NCBI Taxonomy" id="57060"/>
    <lineage>
        <taxon>Eukaryota</taxon>
        <taxon>Metazoa</taxon>
        <taxon>Chordata</taxon>
        <taxon>Craniata</taxon>
        <taxon>Vertebrata</taxon>
        <taxon>Euteleostomi</taxon>
        <taxon>Amphibia</taxon>
        <taxon>Batrachia</taxon>
        <taxon>Anura</taxon>
        <taxon>Neobatrachia</taxon>
        <taxon>Hyloidea</taxon>
        <taxon>Eleutherodactylidae</taxon>
        <taxon>Eleutherodactylinae</taxon>
        <taxon>Eleutherodactylus</taxon>
        <taxon>Eleutherodactylus</taxon>
    </lineage>
</organism>
<evidence type="ECO:0000256" key="2">
    <source>
        <dbReference type="ARBA" id="ARBA00004609"/>
    </source>
</evidence>
<dbReference type="InterPro" id="IPR033292">
    <property type="entry name" value="THY1"/>
</dbReference>
<evidence type="ECO:0000256" key="9">
    <source>
        <dbReference type="ARBA" id="ARBA00023180"/>
    </source>
</evidence>
<dbReference type="GO" id="GO:0007229">
    <property type="term" value="P:integrin-mediated signaling pathway"/>
    <property type="evidence" value="ECO:0007669"/>
    <property type="project" value="TreeGrafter"/>
</dbReference>
<dbReference type="Proteomes" id="UP000770717">
    <property type="component" value="Unassembled WGS sequence"/>
</dbReference>
<dbReference type="GO" id="GO:0007155">
    <property type="term" value="P:cell adhesion"/>
    <property type="evidence" value="ECO:0007669"/>
    <property type="project" value="InterPro"/>
</dbReference>
<keyword evidence="10" id="KW-0873">Pyrrolidone carboxylic acid</keyword>
<proteinExistence type="predicted"/>
<comment type="function">
    <text evidence="1">May play a role in cell-cell or cell-ligand interactions during synaptogenesis and other events in the brain.</text>
</comment>
<dbReference type="PANTHER" id="PTHR19226">
    <property type="entry name" value="THY-1 MEMBRANE GLYCOPROTEIN"/>
    <property type="match status" value="1"/>
</dbReference>
<dbReference type="GO" id="GO:0005096">
    <property type="term" value="F:GTPase activator activity"/>
    <property type="evidence" value="ECO:0007669"/>
    <property type="project" value="TreeGrafter"/>
</dbReference>
<evidence type="ECO:0000259" key="15">
    <source>
        <dbReference type="Pfam" id="PF07686"/>
    </source>
</evidence>
<dbReference type="GO" id="GO:0005178">
    <property type="term" value="F:integrin binding"/>
    <property type="evidence" value="ECO:0007669"/>
    <property type="project" value="InterPro"/>
</dbReference>
<keyword evidence="9" id="KW-0325">Glycoprotein</keyword>
<dbReference type="GO" id="GO:0043209">
    <property type="term" value="C:myelin sheath"/>
    <property type="evidence" value="ECO:0007669"/>
    <property type="project" value="TreeGrafter"/>
</dbReference>